<dbReference type="RefSeq" id="WP_092587226.1">
    <property type="nucleotide sequence ID" value="NZ_FMTM01000008.1"/>
</dbReference>
<sequence>MTDNTQRFYVDGAGNYLGSYIGSVPDGGIEVSTGPEYAHLKWDFGLKAFAAVPLEELRERMPKLTSRQFWLAAASIGITKASVTATVDSLALSDMDKEMMKIELTEATTFERLHIAVLDLAEALAIPPEQLDALWVWAAGL</sequence>
<reference evidence="1 2" key="1">
    <citation type="submission" date="2016-10" db="EMBL/GenBank/DDBJ databases">
        <authorList>
            <person name="de Groot N.N."/>
        </authorList>
    </citation>
    <scope>NUCLEOTIDE SEQUENCE [LARGE SCALE GENOMIC DNA]</scope>
    <source>
        <strain evidence="1 2">CGMCC 1.3401</strain>
    </source>
</reference>
<accession>A0A1G4T6V9</accession>
<organism evidence="1 2">
    <name type="scientific">Rhizobium mongolense subsp. loessense</name>
    <dbReference type="NCBI Taxonomy" id="158890"/>
    <lineage>
        <taxon>Bacteria</taxon>
        <taxon>Pseudomonadati</taxon>
        <taxon>Pseudomonadota</taxon>
        <taxon>Alphaproteobacteria</taxon>
        <taxon>Hyphomicrobiales</taxon>
        <taxon>Rhizobiaceae</taxon>
        <taxon>Rhizobium/Agrobacterium group</taxon>
        <taxon>Rhizobium</taxon>
    </lineage>
</organism>
<evidence type="ECO:0000313" key="2">
    <source>
        <dbReference type="Proteomes" id="UP000199542"/>
    </source>
</evidence>
<evidence type="ECO:0000313" key="1">
    <source>
        <dbReference type="EMBL" id="SCW77021.1"/>
    </source>
</evidence>
<proteinExistence type="predicted"/>
<dbReference type="EMBL" id="FMTM01000008">
    <property type="protein sequence ID" value="SCW77021.1"/>
    <property type="molecule type" value="Genomic_DNA"/>
</dbReference>
<dbReference type="Proteomes" id="UP000199542">
    <property type="component" value="Unassembled WGS sequence"/>
</dbReference>
<dbReference type="AlphaFoldDB" id="A0A1G4T6V9"/>
<gene>
    <name evidence="1" type="ORF">SAMN02927900_04752</name>
</gene>
<protein>
    <submittedName>
        <fullName evidence="1">Uncharacterized protein</fullName>
    </submittedName>
</protein>
<name>A0A1G4T6V9_9HYPH</name>